<dbReference type="Proteomes" id="UP001165586">
    <property type="component" value="Unassembled WGS sequence"/>
</dbReference>
<keyword evidence="2" id="KW-0442">Lipid degradation</keyword>
<feature type="short sequence motif" description="GXSXG" evidence="2">
    <location>
        <begin position="116"/>
        <end position="120"/>
    </location>
</feature>
<feature type="compositionally biased region" description="Low complexity" evidence="3">
    <location>
        <begin position="917"/>
        <end position="933"/>
    </location>
</feature>
<comment type="caution">
    <text evidence="6">The sequence shown here is derived from an EMBL/GenBank/DDBJ whole genome shotgun (WGS) entry which is preliminary data.</text>
</comment>
<keyword evidence="4" id="KW-0812">Transmembrane</keyword>
<reference evidence="6" key="1">
    <citation type="submission" date="2022-08" db="EMBL/GenBank/DDBJ databases">
        <authorList>
            <person name="Deng Y."/>
            <person name="Han X.-F."/>
            <person name="Zhang Y.-Q."/>
        </authorList>
    </citation>
    <scope>NUCLEOTIDE SEQUENCE</scope>
    <source>
        <strain evidence="6">CPCC 203386</strain>
    </source>
</reference>
<feature type="domain" description="PNPLA" evidence="5">
    <location>
        <begin position="41"/>
        <end position="345"/>
    </location>
</feature>
<proteinExistence type="predicted"/>
<feature type="transmembrane region" description="Helical" evidence="4">
    <location>
        <begin position="1292"/>
        <end position="1313"/>
    </location>
</feature>
<evidence type="ECO:0000256" key="2">
    <source>
        <dbReference type="PROSITE-ProRule" id="PRU01161"/>
    </source>
</evidence>
<feature type="transmembrane region" description="Helical" evidence="4">
    <location>
        <begin position="1008"/>
        <end position="1025"/>
    </location>
</feature>
<dbReference type="InterPro" id="IPR016035">
    <property type="entry name" value="Acyl_Trfase/lysoPLipase"/>
</dbReference>
<keyword evidence="4" id="KW-1133">Transmembrane helix</keyword>
<keyword evidence="1 2" id="KW-0443">Lipid metabolism</keyword>
<feature type="region of interest" description="Disordered" evidence="3">
    <location>
        <begin position="1"/>
        <end position="28"/>
    </location>
</feature>
<gene>
    <name evidence="6" type="ORF">N1032_17420</name>
</gene>
<dbReference type="Pfam" id="PF01734">
    <property type="entry name" value="Patatin"/>
    <property type="match status" value="1"/>
</dbReference>
<keyword evidence="2" id="KW-0378">Hydrolase</keyword>
<evidence type="ECO:0000313" key="7">
    <source>
        <dbReference type="Proteomes" id="UP001165586"/>
    </source>
</evidence>
<feature type="transmembrane region" description="Helical" evidence="4">
    <location>
        <begin position="986"/>
        <end position="1003"/>
    </location>
</feature>
<keyword evidence="4" id="KW-0472">Membrane</keyword>
<feature type="active site" description="Proton acceptor" evidence="2">
    <location>
        <position position="332"/>
    </location>
</feature>
<evidence type="ECO:0000313" key="6">
    <source>
        <dbReference type="EMBL" id="MCS5735527.1"/>
    </source>
</evidence>
<feature type="short sequence motif" description="DGA/G" evidence="2">
    <location>
        <begin position="332"/>
        <end position="334"/>
    </location>
</feature>
<evidence type="ECO:0000259" key="5">
    <source>
        <dbReference type="PROSITE" id="PS51635"/>
    </source>
</evidence>
<feature type="active site" description="Nucleophile" evidence="2">
    <location>
        <position position="118"/>
    </location>
</feature>
<accession>A0ABT2H6H9</accession>
<evidence type="ECO:0000256" key="3">
    <source>
        <dbReference type="SAM" id="MobiDB-lite"/>
    </source>
</evidence>
<dbReference type="InterPro" id="IPR002641">
    <property type="entry name" value="PNPLA_dom"/>
</dbReference>
<feature type="transmembrane region" description="Helical" evidence="4">
    <location>
        <begin position="1264"/>
        <end position="1286"/>
    </location>
</feature>
<feature type="transmembrane region" description="Helical" evidence="4">
    <location>
        <begin position="1101"/>
        <end position="1122"/>
    </location>
</feature>
<dbReference type="Gene3D" id="3.40.1090.10">
    <property type="entry name" value="Cytosolic phospholipase A2 catalytic domain"/>
    <property type="match status" value="1"/>
</dbReference>
<dbReference type="Pfam" id="PF11856">
    <property type="entry name" value="DUF3376"/>
    <property type="match status" value="1"/>
</dbReference>
<feature type="region of interest" description="Disordered" evidence="3">
    <location>
        <begin position="1214"/>
        <end position="1255"/>
    </location>
</feature>
<protein>
    <submittedName>
        <fullName evidence="6">DUF3376 domain-containing protein</fullName>
    </submittedName>
</protein>
<sequence length="1337" mass="140977">MQESTEALIPLGDVGERPETTDGPASADRVPAFNRSLRVALAMKGGISLAVWIGGAVAELDLLRRIRVLGTPEQPRPFLVRVGVDEPAAVLERARIYADLLIQARYDQVEFDVLAGASAGGLNAVLFGVSQRAGVAFDTVLHTWLDAGAVWNLLRKPWARGYTSVLDGDQFFAKQVEHAISELHGSPASDDHQARAVSVELSGTIVDADSSAQWGFQEGRAHFRFTGRRSSSREAGVTGALPAPSGRDIPSGPNGPDDPAAFRRLSYAARTTSSFPGAFEPARILSRPVGDEPRPEPPTEHIDFDFAFSHHRPHTDAADVEVGRLRPFRAIDGGVADNVPIDRALRAVREMPAEDFVSRAILYLEPDPATSVPRDPTPSTAVPPSVEVRSPHIARMIDNIRNGLGLRGIRESGDAEIDQVERFRRERYLWQGRRESLASLGVAYERDDGRAAYIRYRETADLSLLSDTLTDPALWQLGTDLPTRTAVPAAPRELIVALESRIFGDYAQSWPDSDRMAVPAGGLRAFVAEAIVRGPQAVLDAAASALAWLREIETIVFDQHRWFSPDDEERRIAARRLINDVSAAARAGRDLALQAALVSAMESADAEKVVSGWVDGNLTRIDDAHWAAIDDAIALIKQLAAGLDGDEAAELTEDVPWTRFATLTDSDAGVDAVDLAPFTSVIGIPSPGSTLRFDVISANEPGGLDAEFTALQLAQASELAEKWMSLDDDALAAARTEFDAARAAEALGHRRLAPLTKLAGTTLWSFGAFFSTRWRTNDWWWGHLDAAAGLLRILGDLGDVDPAEVKEAARAAQQSILTQACLAADDLRPFDKPDSVAEAPLRAHAKPAEPTPTAPVTVVAPATTLAPPPAADPGAAPSASAADPGAAPSASAVAADTDATAAAPAVAADTDATTATTATAAAATADPPQATDPSPLPPPADSAARMTSGAHSLRNLRADYLVAVASRASRIALRAAATGRGTAGRLAIYGLLPPLLVNVPFVVVPIRAVFLALVFAAVIAIVASGHPTLAPYPDPGFWLGVVSLALVAAALVFALVRAALALRRADRRRADVAAAASAPLDDLGRTLLSALTQRGARARRVAWTSWSIGAGALLVAIVLTVVEGGAQVGTWCLAGITVAAIITARRASRQFGTPRPDGSALRWLLAGIAPVIVIILSQPIAVATAAWPRDALVPALVAAVGLIAAFTLTHGWLPAPKPGENTQPDAPDENTRPDAPDDETQPPAQPRAAPPATSRPPYGGILRWLAVLLATAAVSGLAAWLIMVSFSGTVILAQPAAAGLLAWFLGAHTLWWLSERASSDAAGVDDRPLDDALTGSR</sequence>
<feature type="transmembrane region" description="Helical" evidence="4">
    <location>
        <begin position="1128"/>
        <end position="1148"/>
    </location>
</feature>
<dbReference type="SUPFAM" id="SSF52151">
    <property type="entry name" value="FabD/lysophospholipase-like"/>
    <property type="match status" value="1"/>
</dbReference>
<feature type="compositionally biased region" description="Low complexity" evidence="3">
    <location>
        <begin position="872"/>
        <end position="893"/>
    </location>
</feature>
<keyword evidence="7" id="KW-1185">Reference proteome</keyword>
<comment type="caution">
    <text evidence="2">Lacks conserved residue(s) required for the propagation of feature annotation.</text>
</comment>
<name>A0ABT2H6H9_9MICO</name>
<evidence type="ECO:0000256" key="4">
    <source>
        <dbReference type="SAM" id="Phobius"/>
    </source>
</evidence>
<dbReference type="EMBL" id="JANLCJ010000007">
    <property type="protein sequence ID" value="MCS5735527.1"/>
    <property type="molecule type" value="Genomic_DNA"/>
</dbReference>
<dbReference type="InterPro" id="IPR024282">
    <property type="entry name" value="DUF3376"/>
</dbReference>
<organism evidence="6 7">
    <name type="scientific">Herbiconiux daphne</name>
    <dbReference type="NCBI Taxonomy" id="2970914"/>
    <lineage>
        <taxon>Bacteria</taxon>
        <taxon>Bacillati</taxon>
        <taxon>Actinomycetota</taxon>
        <taxon>Actinomycetes</taxon>
        <taxon>Micrococcales</taxon>
        <taxon>Microbacteriaceae</taxon>
        <taxon>Herbiconiux</taxon>
    </lineage>
</organism>
<dbReference type="PROSITE" id="PS51635">
    <property type="entry name" value="PNPLA"/>
    <property type="match status" value="1"/>
</dbReference>
<evidence type="ECO:0000256" key="1">
    <source>
        <dbReference type="ARBA" id="ARBA00023098"/>
    </source>
</evidence>
<feature type="transmembrane region" description="Helical" evidence="4">
    <location>
        <begin position="1160"/>
        <end position="1180"/>
    </location>
</feature>
<feature type="region of interest" description="Disordered" evidence="3">
    <location>
        <begin position="863"/>
        <end position="893"/>
    </location>
</feature>
<feature type="region of interest" description="Disordered" evidence="3">
    <location>
        <begin position="225"/>
        <end position="260"/>
    </location>
</feature>
<feature type="transmembrane region" description="Helical" evidence="4">
    <location>
        <begin position="1192"/>
        <end position="1213"/>
    </location>
</feature>
<dbReference type="RefSeq" id="WP_259540471.1">
    <property type="nucleotide sequence ID" value="NZ_JANLCJ010000007.1"/>
</dbReference>
<feature type="transmembrane region" description="Helical" evidence="4">
    <location>
        <begin position="1037"/>
        <end position="1060"/>
    </location>
</feature>
<feature type="region of interest" description="Disordered" evidence="3">
    <location>
        <begin position="917"/>
        <end position="948"/>
    </location>
</feature>